<dbReference type="EMBL" id="VTZN01000127">
    <property type="protein sequence ID" value="KAA1248843.1"/>
    <property type="molecule type" value="Genomic_DNA"/>
</dbReference>
<accession>A0A5B1BN71</accession>
<feature type="transmembrane region" description="Helical" evidence="1">
    <location>
        <begin position="20"/>
        <end position="38"/>
    </location>
</feature>
<dbReference type="InterPro" id="IPR052336">
    <property type="entry name" value="MlaD_Phospholipid_Transporter"/>
</dbReference>
<dbReference type="Proteomes" id="UP000324701">
    <property type="component" value="Unassembled WGS sequence"/>
</dbReference>
<gene>
    <name evidence="4" type="ORF">F0Q45_18405</name>
</gene>
<keyword evidence="1" id="KW-0472">Membrane</keyword>
<comment type="caution">
    <text evidence="4">The sequence shown here is derived from an EMBL/GenBank/DDBJ whole genome shotgun (WGS) entry which is preliminary data.</text>
</comment>
<dbReference type="PANTHER" id="PTHR33371:SF19">
    <property type="entry name" value="MCE-FAMILY PROTEIN MCE4A"/>
    <property type="match status" value="1"/>
</dbReference>
<feature type="domain" description="Mammalian cell entry C-terminal" evidence="3">
    <location>
        <begin position="133"/>
        <end position="381"/>
    </location>
</feature>
<dbReference type="GO" id="GO:0005576">
    <property type="term" value="C:extracellular region"/>
    <property type="evidence" value="ECO:0007669"/>
    <property type="project" value="TreeGrafter"/>
</dbReference>
<dbReference type="OrthoDB" id="3460188at2"/>
<keyword evidence="5" id="KW-1185">Reference proteome</keyword>
<dbReference type="InterPro" id="IPR024516">
    <property type="entry name" value="Mce_C"/>
</dbReference>
<dbReference type="Pfam" id="PF02470">
    <property type="entry name" value="MlaD"/>
    <property type="match status" value="1"/>
</dbReference>
<dbReference type="InterPro" id="IPR003399">
    <property type="entry name" value="Mce/MlaD"/>
</dbReference>
<dbReference type="AlphaFoldDB" id="A0A5B1BN71"/>
<sequence>MTAPTLKIKENPPRIPPYKTAAVAFLLVVAAVLAFVWLQFRGQLRPKTALTMVAPRAGLVMDPGSKVTYNGVEIGRVASISEIQRDGVPAAKFVLDVNPRYIRLIPANVNANIKATTVFGNKYVALTSPKNPSPQRITAQQVIDARSVTTEFNTLFDTLTSIAEKVDPVKLNLTLAAAAQALTGLGDKFGRSIVDANAILDDINPQMPKLRHDIQQLAALGDIYSSAAPDLFDALNNAVITARTLHRQEADLDAALLAAAGLGDTGADIFARGGPYLQRGIADLVPTAALLDTYSPAIFCTIHNYYDAEPAAYATTGGGNGYALKTMTELTSGLGGILTLPGLTGTVLTQGLLQLAGLVGGAPNPYVYPDNLPRVNARGGPGGAPGCWQPITRDLWPAPSLVVDTGASLAPYNHVDTGSPYAIEYVWGRQVGDNTINP</sequence>
<dbReference type="Pfam" id="PF11887">
    <property type="entry name" value="Mce4_CUP1"/>
    <property type="match status" value="1"/>
</dbReference>
<feature type="domain" description="Mce/MlaD" evidence="2">
    <location>
        <begin position="48"/>
        <end position="128"/>
    </location>
</feature>
<name>A0A5B1BN71_MYCSI</name>
<proteinExistence type="predicted"/>
<evidence type="ECO:0000259" key="2">
    <source>
        <dbReference type="Pfam" id="PF02470"/>
    </source>
</evidence>
<dbReference type="RefSeq" id="WP_149655305.1">
    <property type="nucleotide sequence ID" value="NZ_VTZN01000127.1"/>
</dbReference>
<evidence type="ECO:0000259" key="3">
    <source>
        <dbReference type="Pfam" id="PF11887"/>
    </source>
</evidence>
<dbReference type="NCBIfam" id="TIGR00996">
    <property type="entry name" value="Mtu_fam_mce"/>
    <property type="match status" value="1"/>
</dbReference>
<keyword evidence="1" id="KW-1133">Transmembrane helix</keyword>
<dbReference type="GO" id="GO:0051701">
    <property type="term" value="P:biological process involved in interaction with host"/>
    <property type="evidence" value="ECO:0007669"/>
    <property type="project" value="TreeGrafter"/>
</dbReference>
<reference evidence="4 5" key="1">
    <citation type="submission" date="2019-09" db="EMBL/GenBank/DDBJ databases">
        <title>Report of infection by Mycobacterium simiae a patient suffering from pulmonary tuberculosis.</title>
        <authorList>
            <person name="Mohanty P.S."/>
            <person name="Bansal A.K."/>
            <person name="Singh H."/>
            <person name="Sharma S."/>
            <person name="Patil S.A."/>
            <person name="Upadhaya P."/>
            <person name="Singh P.K."/>
            <person name="Kumar D."/>
            <person name="Kumar S."/>
            <person name="Singh R.K."/>
            <person name="Chaudhary B."/>
        </authorList>
    </citation>
    <scope>NUCLEOTIDE SEQUENCE [LARGE SCALE GENOMIC DNA]</scope>
    <source>
        <strain evidence="4 5">JAL-560-SIM</strain>
    </source>
</reference>
<protein>
    <submittedName>
        <fullName evidence="4">MCE family protein</fullName>
    </submittedName>
</protein>
<evidence type="ECO:0000313" key="4">
    <source>
        <dbReference type="EMBL" id="KAA1248843.1"/>
    </source>
</evidence>
<evidence type="ECO:0000256" key="1">
    <source>
        <dbReference type="SAM" id="Phobius"/>
    </source>
</evidence>
<dbReference type="PANTHER" id="PTHR33371">
    <property type="entry name" value="INTERMEMBRANE PHOSPHOLIPID TRANSPORT SYSTEM BINDING PROTEIN MLAD-RELATED"/>
    <property type="match status" value="1"/>
</dbReference>
<dbReference type="InterPro" id="IPR005693">
    <property type="entry name" value="Mce"/>
</dbReference>
<organism evidence="4 5">
    <name type="scientific">Mycobacterium simiae</name>
    <name type="common">Mycobacterium habana</name>
    <dbReference type="NCBI Taxonomy" id="1784"/>
    <lineage>
        <taxon>Bacteria</taxon>
        <taxon>Bacillati</taxon>
        <taxon>Actinomycetota</taxon>
        <taxon>Actinomycetes</taxon>
        <taxon>Mycobacteriales</taxon>
        <taxon>Mycobacteriaceae</taxon>
        <taxon>Mycobacterium</taxon>
        <taxon>Mycobacterium simiae complex</taxon>
    </lineage>
</organism>
<evidence type="ECO:0000313" key="5">
    <source>
        <dbReference type="Proteomes" id="UP000324701"/>
    </source>
</evidence>
<keyword evidence="1" id="KW-0812">Transmembrane</keyword>